<gene>
    <name evidence="1" type="ORF">P409_11325</name>
</gene>
<evidence type="ECO:0000313" key="2">
    <source>
        <dbReference type="Proteomes" id="UP000029995"/>
    </source>
</evidence>
<sequence length="258" mass="27757">MGERTARQIAIQSEGQRLFLSSYGAPGYLGTLAAIDPLFSKTEARQAGALMGQAIDGFAGYFAAMQAAVTIQWMQYGFYGREQRQRADIINHTLSFICFQAMQDIGLTTQIVKKVVYHIISTKPASVVGRMAGSTLVSRALLRGAVAERSPFRRLAGAAPEGRVSTPGKLLLGSLILVSNFTMASYGSAVLLINDGLRGLEHIVSGALTGERLSVPLESIAASGDDQALLDPLVVADEVGDFLRELYEWASDFPLLNR</sequence>
<protein>
    <submittedName>
        <fullName evidence="1">Uncharacterized protein</fullName>
    </submittedName>
</protein>
<accession>A0A0A0D6F5</accession>
<organism evidence="1 2">
    <name type="scientific">Inquilinus limosus MP06</name>
    <dbReference type="NCBI Taxonomy" id="1398085"/>
    <lineage>
        <taxon>Bacteria</taxon>
        <taxon>Pseudomonadati</taxon>
        <taxon>Pseudomonadota</taxon>
        <taxon>Alphaproteobacteria</taxon>
        <taxon>Rhodospirillales</taxon>
        <taxon>Rhodospirillaceae</taxon>
        <taxon>Inquilinus</taxon>
    </lineage>
</organism>
<proteinExistence type="predicted"/>
<name>A0A0A0D6F5_9PROT</name>
<evidence type="ECO:0000313" key="1">
    <source>
        <dbReference type="EMBL" id="KGM34241.1"/>
    </source>
</evidence>
<reference evidence="1 2" key="1">
    <citation type="submission" date="2014-01" db="EMBL/GenBank/DDBJ databases">
        <title>Genome sequence determination for a cystic fibrosis isolate, Inquilinus limosus.</title>
        <authorList>
            <person name="Pino M."/>
            <person name="Di Conza J."/>
            <person name="Gutkind G."/>
        </authorList>
    </citation>
    <scope>NUCLEOTIDE SEQUENCE [LARGE SCALE GENOMIC DNA]</scope>
    <source>
        <strain evidence="1 2">MP06</strain>
    </source>
</reference>
<dbReference type="AlphaFoldDB" id="A0A0A0D6F5"/>
<dbReference type="RefSeq" id="WP_034835658.1">
    <property type="nucleotide sequence ID" value="NZ_JANX01000108.1"/>
</dbReference>
<comment type="caution">
    <text evidence="1">The sequence shown here is derived from an EMBL/GenBank/DDBJ whole genome shotgun (WGS) entry which is preliminary data.</text>
</comment>
<dbReference type="OrthoDB" id="7349727at2"/>
<dbReference type="EMBL" id="JANX01000108">
    <property type="protein sequence ID" value="KGM34241.1"/>
    <property type="molecule type" value="Genomic_DNA"/>
</dbReference>
<dbReference type="Proteomes" id="UP000029995">
    <property type="component" value="Unassembled WGS sequence"/>
</dbReference>